<proteinExistence type="predicted"/>
<dbReference type="RefSeq" id="WP_410011142.1">
    <property type="nucleotide sequence ID" value="NZ_AP026073.1"/>
</dbReference>
<keyword evidence="1" id="KW-1133">Transmembrane helix</keyword>
<keyword evidence="1" id="KW-0812">Transmembrane</keyword>
<organism evidence="2 3">
    <name type="scientific">Streptomyces nigrescens</name>
    <dbReference type="NCBI Taxonomy" id="1920"/>
    <lineage>
        <taxon>Bacteria</taxon>
        <taxon>Bacillati</taxon>
        <taxon>Actinomycetota</taxon>
        <taxon>Actinomycetes</taxon>
        <taxon>Kitasatosporales</taxon>
        <taxon>Streptomycetaceae</taxon>
        <taxon>Streptomyces</taxon>
    </lineage>
</organism>
<keyword evidence="1" id="KW-0472">Membrane</keyword>
<gene>
    <name evidence="2" type="ORF">HEK616_07960</name>
</gene>
<evidence type="ECO:0000313" key="3">
    <source>
        <dbReference type="Proteomes" id="UP001059597"/>
    </source>
</evidence>
<dbReference type="EMBL" id="AP026073">
    <property type="protein sequence ID" value="BDM67309.1"/>
    <property type="molecule type" value="Genomic_DNA"/>
</dbReference>
<protein>
    <submittedName>
        <fullName evidence="2">Uncharacterized protein</fullName>
    </submittedName>
</protein>
<sequence length="66" mass="7520">MSWLAGCRRLHRSHERRAEHFLAFTVIGCSLICYPGLPNETTSNLCLGRRGQGTLILLRQLRRALV</sequence>
<feature type="transmembrane region" description="Helical" evidence="1">
    <location>
        <begin position="21"/>
        <end position="37"/>
    </location>
</feature>
<dbReference type="Proteomes" id="UP001059597">
    <property type="component" value="Chromosome"/>
</dbReference>
<evidence type="ECO:0000256" key="1">
    <source>
        <dbReference type="SAM" id="Phobius"/>
    </source>
</evidence>
<accession>A0ABM7ZLP2</accession>
<keyword evidence="3" id="KW-1185">Reference proteome</keyword>
<name>A0ABM7ZLP2_STRNI</name>
<reference evidence="2" key="1">
    <citation type="submission" date="2022-06" db="EMBL/GenBank/DDBJ databases">
        <title>Complete genome sequence of Streptomyces nigrescens HEK616.</title>
        <authorList>
            <person name="Asamizu S."/>
            <person name="Onaka H."/>
        </authorList>
    </citation>
    <scope>NUCLEOTIDE SEQUENCE</scope>
    <source>
        <strain evidence="2">HEK616</strain>
    </source>
</reference>
<evidence type="ECO:0000313" key="2">
    <source>
        <dbReference type="EMBL" id="BDM67309.1"/>
    </source>
</evidence>